<proteinExistence type="predicted"/>
<gene>
    <name evidence="1" type="ORF">GM655_18880</name>
</gene>
<organism evidence="1 2">
    <name type="scientific">Pseudoduganella danionis</name>
    <dbReference type="NCBI Taxonomy" id="1890295"/>
    <lineage>
        <taxon>Bacteria</taxon>
        <taxon>Pseudomonadati</taxon>
        <taxon>Pseudomonadota</taxon>
        <taxon>Betaproteobacteria</taxon>
        <taxon>Burkholderiales</taxon>
        <taxon>Oxalobacteraceae</taxon>
        <taxon>Telluria group</taxon>
        <taxon>Pseudoduganella</taxon>
    </lineage>
</organism>
<evidence type="ECO:0000313" key="1">
    <source>
        <dbReference type="EMBL" id="MTW34870.1"/>
    </source>
</evidence>
<reference evidence="1 2" key="1">
    <citation type="submission" date="2019-11" db="EMBL/GenBank/DDBJ databases">
        <title>Type strains purchased from KCTC, JCM and DSMZ.</title>
        <authorList>
            <person name="Lu H."/>
        </authorList>
    </citation>
    <scope>NUCLEOTIDE SEQUENCE [LARGE SCALE GENOMIC DNA]</scope>
    <source>
        <strain evidence="1 2">DSM 103461</strain>
    </source>
</reference>
<accession>A0ABW9SS70</accession>
<keyword evidence="2" id="KW-1185">Reference proteome</keyword>
<comment type="caution">
    <text evidence="1">The sequence shown here is derived from an EMBL/GenBank/DDBJ whole genome shotgun (WGS) entry which is preliminary data.</text>
</comment>
<dbReference type="EMBL" id="WNKW01000006">
    <property type="protein sequence ID" value="MTW34870.1"/>
    <property type="molecule type" value="Genomic_DNA"/>
</dbReference>
<sequence length="56" mass="6116">MKKQSRAPVSQCAKEATRFRSLGDKLDLGSVASRCAFKGNGSALSLDVLISLKYRR</sequence>
<dbReference type="RefSeq" id="WP_155436219.1">
    <property type="nucleotide sequence ID" value="NZ_JBHLXK010000002.1"/>
</dbReference>
<protein>
    <submittedName>
        <fullName evidence="1">Uncharacterized protein</fullName>
    </submittedName>
</protein>
<name>A0ABW9SS70_9BURK</name>
<dbReference type="Proteomes" id="UP000735592">
    <property type="component" value="Unassembled WGS sequence"/>
</dbReference>
<evidence type="ECO:0000313" key="2">
    <source>
        <dbReference type="Proteomes" id="UP000735592"/>
    </source>
</evidence>